<evidence type="ECO:0000313" key="3">
    <source>
        <dbReference type="Proteomes" id="UP000499080"/>
    </source>
</evidence>
<comment type="caution">
    <text evidence="2">The sequence shown here is derived from an EMBL/GenBank/DDBJ whole genome shotgun (WGS) entry which is preliminary data.</text>
</comment>
<keyword evidence="3" id="KW-1185">Reference proteome</keyword>
<feature type="signal peptide" evidence="1">
    <location>
        <begin position="1"/>
        <end position="26"/>
    </location>
</feature>
<accession>A0A4Y2ASS6</accession>
<dbReference type="Proteomes" id="UP000499080">
    <property type="component" value="Unassembled WGS sequence"/>
</dbReference>
<evidence type="ECO:0000313" key="2">
    <source>
        <dbReference type="EMBL" id="GBL83041.1"/>
    </source>
</evidence>
<evidence type="ECO:0000256" key="1">
    <source>
        <dbReference type="SAM" id="SignalP"/>
    </source>
</evidence>
<feature type="chain" id="PRO_5021366149" evidence="1">
    <location>
        <begin position="27"/>
        <end position="69"/>
    </location>
</feature>
<dbReference type="AlphaFoldDB" id="A0A4Y2ASS6"/>
<dbReference type="EMBL" id="BGPR01000031">
    <property type="protein sequence ID" value="GBL83041.1"/>
    <property type="molecule type" value="Genomic_DNA"/>
</dbReference>
<reference evidence="2 3" key="1">
    <citation type="journal article" date="2019" name="Sci. Rep.">
        <title>Orb-weaving spider Araneus ventricosus genome elucidates the spidroin gene catalogue.</title>
        <authorList>
            <person name="Kono N."/>
            <person name="Nakamura H."/>
            <person name="Ohtoshi R."/>
            <person name="Moran D.A.P."/>
            <person name="Shinohara A."/>
            <person name="Yoshida Y."/>
            <person name="Fujiwara M."/>
            <person name="Mori M."/>
            <person name="Tomita M."/>
            <person name="Arakawa K."/>
        </authorList>
    </citation>
    <scope>NUCLEOTIDE SEQUENCE [LARGE SCALE GENOMIC DNA]</scope>
</reference>
<gene>
    <name evidence="2" type="ORF">AVEN_165274_1</name>
</gene>
<organism evidence="2 3">
    <name type="scientific">Araneus ventricosus</name>
    <name type="common">Orbweaver spider</name>
    <name type="synonym">Epeira ventricosa</name>
    <dbReference type="NCBI Taxonomy" id="182803"/>
    <lineage>
        <taxon>Eukaryota</taxon>
        <taxon>Metazoa</taxon>
        <taxon>Ecdysozoa</taxon>
        <taxon>Arthropoda</taxon>
        <taxon>Chelicerata</taxon>
        <taxon>Arachnida</taxon>
        <taxon>Araneae</taxon>
        <taxon>Araneomorphae</taxon>
        <taxon>Entelegynae</taxon>
        <taxon>Araneoidea</taxon>
        <taxon>Araneidae</taxon>
        <taxon>Araneus</taxon>
    </lineage>
</organism>
<protein>
    <submittedName>
        <fullName evidence="2">Uncharacterized protein</fullName>
    </submittedName>
</protein>
<name>A0A4Y2ASS6_ARAVE</name>
<sequence length="69" mass="8188">MRQRSRILNLLFFFILIVVFISPVKMTTTQSILPDNHNCTYRCQEYFFPCNRWVSELDCPPGSQCCSDY</sequence>
<proteinExistence type="predicted"/>
<keyword evidence="1" id="KW-0732">Signal</keyword>